<dbReference type="SUPFAM" id="SSF48498">
    <property type="entry name" value="Tetracyclin repressor-like, C-terminal domain"/>
    <property type="match status" value="1"/>
</dbReference>
<dbReference type="InterPro" id="IPR009057">
    <property type="entry name" value="Homeodomain-like_sf"/>
</dbReference>
<dbReference type="RefSeq" id="WP_398274814.1">
    <property type="nucleotide sequence ID" value="NZ_JBITLV010000001.1"/>
</dbReference>
<dbReference type="InterPro" id="IPR036271">
    <property type="entry name" value="Tet_transcr_reg_TetR-rel_C_sf"/>
</dbReference>
<dbReference type="Proteomes" id="UP001612915">
    <property type="component" value="Unassembled WGS sequence"/>
</dbReference>
<gene>
    <name evidence="6" type="ORF">ACIB24_02750</name>
</gene>
<organism evidence="6 7">
    <name type="scientific">Spongisporangium articulatum</name>
    <dbReference type="NCBI Taxonomy" id="3362603"/>
    <lineage>
        <taxon>Bacteria</taxon>
        <taxon>Bacillati</taxon>
        <taxon>Actinomycetota</taxon>
        <taxon>Actinomycetes</taxon>
        <taxon>Kineosporiales</taxon>
        <taxon>Kineosporiaceae</taxon>
        <taxon>Spongisporangium</taxon>
    </lineage>
</organism>
<protein>
    <submittedName>
        <fullName evidence="6">TetR/AcrR family transcriptional regulator</fullName>
    </submittedName>
</protein>
<dbReference type="InterPro" id="IPR050109">
    <property type="entry name" value="HTH-type_TetR-like_transc_reg"/>
</dbReference>
<keyword evidence="3" id="KW-0804">Transcription</keyword>
<keyword evidence="1" id="KW-0805">Transcription regulation</keyword>
<dbReference type="InterPro" id="IPR001647">
    <property type="entry name" value="HTH_TetR"/>
</dbReference>
<proteinExistence type="predicted"/>
<feature type="domain" description="HTH tetR-type" evidence="5">
    <location>
        <begin position="14"/>
        <end position="73"/>
    </location>
</feature>
<keyword evidence="7" id="KW-1185">Reference proteome</keyword>
<dbReference type="PRINTS" id="PR00455">
    <property type="entry name" value="HTHTETR"/>
</dbReference>
<dbReference type="PANTHER" id="PTHR30055">
    <property type="entry name" value="HTH-TYPE TRANSCRIPTIONAL REGULATOR RUTR"/>
    <property type="match status" value="1"/>
</dbReference>
<dbReference type="PROSITE" id="PS50977">
    <property type="entry name" value="HTH_TETR_2"/>
    <property type="match status" value="1"/>
</dbReference>
<dbReference type="Pfam" id="PF21597">
    <property type="entry name" value="TetR_C_43"/>
    <property type="match status" value="1"/>
</dbReference>
<sequence length="189" mass="20682">MTEVATKPMRADAKRNRDGLMAAALTVFTRDGAEAPLEAVAREAGVGIGTLYRHFPSREALLEAVYRRENERLCARAAELLASEAPLDALYAWTDAFIDYAATKRGLAAALKSMIADRSEFFLESRTRMINAADSLLAAVQEAGQIPEGMSAEDLIRGMGGICMQPSPDPEQARRLVRLMIDGMRYRAS</sequence>
<name>A0ABW8AHZ2_9ACTN</name>
<dbReference type="Pfam" id="PF00440">
    <property type="entry name" value="TetR_N"/>
    <property type="match status" value="1"/>
</dbReference>
<dbReference type="InterPro" id="IPR049445">
    <property type="entry name" value="TetR_SbtR-like_C"/>
</dbReference>
<evidence type="ECO:0000256" key="3">
    <source>
        <dbReference type="ARBA" id="ARBA00023163"/>
    </source>
</evidence>
<keyword evidence="2 4" id="KW-0238">DNA-binding</keyword>
<dbReference type="PANTHER" id="PTHR30055:SF234">
    <property type="entry name" value="HTH-TYPE TRANSCRIPTIONAL REGULATOR BETI"/>
    <property type="match status" value="1"/>
</dbReference>
<evidence type="ECO:0000256" key="1">
    <source>
        <dbReference type="ARBA" id="ARBA00023015"/>
    </source>
</evidence>
<dbReference type="Gene3D" id="1.10.357.10">
    <property type="entry name" value="Tetracycline Repressor, domain 2"/>
    <property type="match status" value="1"/>
</dbReference>
<dbReference type="SUPFAM" id="SSF46689">
    <property type="entry name" value="Homeodomain-like"/>
    <property type="match status" value="1"/>
</dbReference>
<evidence type="ECO:0000259" key="5">
    <source>
        <dbReference type="PROSITE" id="PS50977"/>
    </source>
</evidence>
<evidence type="ECO:0000256" key="4">
    <source>
        <dbReference type="PROSITE-ProRule" id="PRU00335"/>
    </source>
</evidence>
<feature type="DNA-binding region" description="H-T-H motif" evidence="4">
    <location>
        <begin position="36"/>
        <end position="55"/>
    </location>
</feature>
<dbReference type="EMBL" id="JBITLV010000001">
    <property type="protein sequence ID" value="MFI7585979.1"/>
    <property type="molecule type" value="Genomic_DNA"/>
</dbReference>
<reference evidence="6 7" key="1">
    <citation type="submission" date="2024-10" db="EMBL/GenBank/DDBJ databases">
        <title>The Natural Products Discovery Center: Release of the First 8490 Sequenced Strains for Exploring Actinobacteria Biosynthetic Diversity.</title>
        <authorList>
            <person name="Kalkreuter E."/>
            <person name="Kautsar S.A."/>
            <person name="Yang D."/>
            <person name="Bader C.D."/>
            <person name="Teijaro C.N."/>
            <person name="Fluegel L."/>
            <person name="Davis C.M."/>
            <person name="Simpson J.R."/>
            <person name="Lauterbach L."/>
            <person name="Steele A.D."/>
            <person name="Gui C."/>
            <person name="Meng S."/>
            <person name="Li G."/>
            <person name="Viehrig K."/>
            <person name="Ye F."/>
            <person name="Su P."/>
            <person name="Kiefer A.F."/>
            <person name="Nichols A."/>
            <person name="Cepeda A.J."/>
            <person name="Yan W."/>
            <person name="Fan B."/>
            <person name="Jiang Y."/>
            <person name="Adhikari A."/>
            <person name="Zheng C.-J."/>
            <person name="Schuster L."/>
            <person name="Cowan T.M."/>
            <person name="Smanski M.J."/>
            <person name="Chevrette M.G."/>
            <person name="De Carvalho L.P.S."/>
            <person name="Shen B."/>
        </authorList>
    </citation>
    <scope>NUCLEOTIDE SEQUENCE [LARGE SCALE GENOMIC DNA]</scope>
    <source>
        <strain evidence="6 7">NPDC049639</strain>
    </source>
</reference>
<evidence type="ECO:0000256" key="2">
    <source>
        <dbReference type="ARBA" id="ARBA00023125"/>
    </source>
</evidence>
<evidence type="ECO:0000313" key="6">
    <source>
        <dbReference type="EMBL" id="MFI7585979.1"/>
    </source>
</evidence>
<comment type="caution">
    <text evidence="6">The sequence shown here is derived from an EMBL/GenBank/DDBJ whole genome shotgun (WGS) entry which is preliminary data.</text>
</comment>
<evidence type="ECO:0000313" key="7">
    <source>
        <dbReference type="Proteomes" id="UP001612915"/>
    </source>
</evidence>
<accession>A0ABW8AHZ2</accession>